<feature type="transmembrane region" description="Helical" evidence="1">
    <location>
        <begin position="337"/>
        <end position="358"/>
    </location>
</feature>
<gene>
    <name evidence="2" type="ORF">HU200_052480</name>
</gene>
<feature type="transmembrane region" description="Helical" evidence="1">
    <location>
        <begin position="50"/>
        <end position="72"/>
    </location>
</feature>
<dbReference type="EMBL" id="JACEFO010002291">
    <property type="protein sequence ID" value="KAF8667999.1"/>
    <property type="molecule type" value="Genomic_DNA"/>
</dbReference>
<evidence type="ECO:0000313" key="3">
    <source>
        <dbReference type="Proteomes" id="UP000636709"/>
    </source>
</evidence>
<dbReference type="SUPFAM" id="SSF48371">
    <property type="entry name" value="ARM repeat"/>
    <property type="match status" value="1"/>
</dbReference>
<reference evidence="2" key="1">
    <citation type="submission" date="2020-07" db="EMBL/GenBank/DDBJ databases">
        <title>Genome sequence and genetic diversity analysis of an under-domesticated orphan crop, white fonio (Digitaria exilis).</title>
        <authorList>
            <person name="Bennetzen J.L."/>
            <person name="Chen S."/>
            <person name="Ma X."/>
            <person name="Wang X."/>
            <person name="Yssel A.E.J."/>
            <person name="Chaluvadi S.R."/>
            <person name="Johnson M."/>
            <person name="Gangashetty P."/>
            <person name="Hamidou F."/>
            <person name="Sanogo M.D."/>
            <person name="Zwaenepoel A."/>
            <person name="Wallace J."/>
            <person name="Van De Peer Y."/>
            <person name="Van Deynze A."/>
        </authorList>
    </citation>
    <scope>NUCLEOTIDE SEQUENCE</scope>
    <source>
        <tissue evidence="2">Leaves</tissue>
    </source>
</reference>
<dbReference type="Gene3D" id="1.25.10.10">
    <property type="entry name" value="Leucine-rich Repeat Variant"/>
    <property type="match status" value="1"/>
</dbReference>
<keyword evidence="3" id="KW-1185">Reference proteome</keyword>
<dbReference type="PANTHER" id="PTHR33115">
    <property type="entry name" value="ARM REPEAT SUPERFAMILY PROTEIN"/>
    <property type="match status" value="1"/>
</dbReference>
<keyword evidence="1" id="KW-0472">Membrane</keyword>
<feature type="transmembrane region" description="Helical" evidence="1">
    <location>
        <begin position="258"/>
        <end position="278"/>
    </location>
</feature>
<dbReference type="OrthoDB" id="618849at2759"/>
<dbReference type="AlphaFoldDB" id="A0A835ATV6"/>
<name>A0A835ATV6_9POAL</name>
<dbReference type="InterPro" id="IPR011989">
    <property type="entry name" value="ARM-like"/>
</dbReference>
<dbReference type="Proteomes" id="UP000636709">
    <property type="component" value="Unassembled WGS sequence"/>
</dbReference>
<feature type="transmembrane region" description="Helical" evidence="1">
    <location>
        <begin position="218"/>
        <end position="237"/>
    </location>
</feature>
<evidence type="ECO:0000256" key="1">
    <source>
        <dbReference type="SAM" id="Phobius"/>
    </source>
</evidence>
<evidence type="ECO:0000313" key="2">
    <source>
        <dbReference type="EMBL" id="KAF8667999.1"/>
    </source>
</evidence>
<feature type="transmembrane region" description="Helical" evidence="1">
    <location>
        <begin position="148"/>
        <end position="167"/>
    </location>
</feature>
<keyword evidence="1" id="KW-0812">Transmembrane</keyword>
<accession>A0A835ATV6</accession>
<protein>
    <recommendedName>
        <fullName evidence="4">BLE2 protein</fullName>
    </recommendedName>
</protein>
<proteinExistence type="predicted"/>
<dbReference type="PANTHER" id="PTHR33115:SF11">
    <property type="entry name" value="OS07G0654700 PROTEIN"/>
    <property type="match status" value="1"/>
</dbReference>
<evidence type="ECO:0008006" key="4">
    <source>
        <dbReference type="Google" id="ProtNLM"/>
    </source>
</evidence>
<comment type="caution">
    <text evidence="2">The sequence shown here is derived from an EMBL/GenBank/DDBJ whole genome shotgun (WGS) entry which is preliminary data.</text>
</comment>
<keyword evidence="1" id="KW-1133">Transmembrane helix</keyword>
<organism evidence="2 3">
    <name type="scientific">Digitaria exilis</name>
    <dbReference type="NCBI Taxonomy" id="1010633"/>
    <lineage>
        <taxon>Eukaryota</taxon>
        <taxon>Viridiplantae</taxon>
        <taxon>Streptophyta</taxon>
        <taxon>Embryophyta</taxon>
        <taxon>Tracheophyta</taxon>
        <taxon>Spermatophyta</taxon>
        <taxon>Magnoliopsida</taxon>
        <taxon>Liliopsida</taxon>
        <taxon>Poales</taxon>
        <taxon>Poaceae</taxon>
        <taxon>PACMAD clade</taxon>
        <taxon>Panicoideae</taxon>
        <taxon>Panicodae</taxon>
        <taxon>Paniceae</taxon>
        <taxon>Anthephorinae</taxon>
        <taxon>Digitaria</taxon>
    </lineage>
</organism>
<sequence>MIVFQAMAQSIGREPSSVESPASRSGKAATPEKMLNCFVRSIALVERAGNALGTLAFTWATVVLLGGYPTVLRPTDDFWFATTIVFLEAARMFSRNNRLDYQIFFHTRGAVRPLGWKGLVIIVSLSNVLNYLFMIWRKRLEYSSDKSLALRNCMIGMLILAAALGRLMSPGALKLVGNMQLRRSMSLCSPLVAILLLAPSIQYRYNDEVSLVTIRYPVGWWVVFIVLFLAVLLLTLSRLRCQRITKLVDYTLGSKRIFWRRLIMNLCMLTALAMVVLLQDPLFGAALLVYEVYAIVVVSFGNLQIPAAILRVVLALMRLIQHDYYGRGDNMEDNTNLAPSLNIFYAMVLGQGALYLVACTLDIFTFIPRRSLARHGGLKGQLGMESIILYHGYVLEKCMERDALAPKKISLSSFAMDSLNSDSPKKQLHGIQFMQKLLQAEPTKSQLLGKLTTSANTSARLINMLGWTNPRNATTRLFAAKVIAELAKNFRADTIPGTIQNVSSLLDDYSNKRRKGGNPLMDTADEQEAMQDPVLHASDNHEERRIAVSDTGNLLQTQVDQSTQKGSTSEQGGRIFRCWRGMPSTSIPEEVALAEADQDLLPALGMSILYNLAGCYQSNCEEIAKATGIIPKIIGFTSHRTTDTTYTDTQGKVLVTSSLQLLHRLTGITGEIGIKLRHKISKHAFLLGNLAKILRDGSSSQESRKLVAGIFRNLAVDGKTRTEIGCIQAIITRLVQEFLSLGQPSGTQADHKLRLVAGQALAMLAMESEHNCLAILNETGHVFIRELTTLIHDGRLRCVAASLLRNMCLHARHELDESDLQAISYAVREVLERIMDAEGAELQILIGLGSQICKVIPEEFVRELEHGYIRDRFVKRLVDALNANMEPSALYPGIRRVILEQVISMMEHDPRYASCLNNCRMTEAMSMVEDTVSKVENYSIFLGDVGLMEHREPLTCLIVRVKQLLAARSSTPPVQRSGQ</sequence>
<dbReference type="InterPro" id="IPR016024">
    <property type="entry name" value="ARM-type_fold"/>
</dbReference>
<feature type="transmembrane region" description="Helical" evidence="1">
    <location>
        <begin position="290"/>
        <end position="316"/>
    </location>
</feature>
<feature type="transmembrane region" description="Helical" evidence="1">
    <location>
        <begin position="114"/>
        <end position="136"/>
    </location>
</feature>